<dbReference type="InterPro" id="IPR001789">
    <property type="entry name" value="Sig_transdc_resp-reg_receiver"/>
</dbReference>
<dbReference type="PROSITE" id="PS50110">
    <property type="entry name" value="RESPONSE_REGULATORY"/>
    <property type="match status" value="1"/>
</dbReference>
<gene>
    <name evidence="4" type="ORF">AWL63_02405</name>
</gene>
<sequence>MCHVLIIEDEPLLAFDLQDMLAAAGATSFAFAETEDDAVSEARARRPDVITSDVMLREGTGPQAVAVIVEEIGPVPVIYITGSPDQCAPCDPPARVLAKPVADAMVRAAFREVAPVT</sequence>
<dbReference type="EMBL" id="CP014168">
    <property type="protein sequence ID" value="AOH86446.1"/>
    <property type="molecule type" value="Genomic_DNA"/>
</dbReference>
<keyword evidence="5" id="KW-1185">Reference proteome</keyword>
<reference evidence="4 5" key="1">
    <citation type="submission" date="2016-01" db="EMBL/GenBank/DDBJ databases">
        <title>Complete genome and mega plasmid sequence of Sphingomonas panacis DCY99 elicits systemic resistance in rice to Xanthomonas oryzae.</title>
        <authorList>
            <person name="Kim Y.J."/>
            <person name="Yang D.C."/>
            <person name="Sing P."/>
        </authorList>
    </citation>
    <scope>NUCLEOTIDE SEQUENCE [LARGE SCALE GENOMIC DNA]</scope>
    <source>
        <strain evidence="4 5">DCY99</strain>
    </source>
</reference>
<feature type="modified residue" description="4-aspartylphosphate" evidence="2">
    <location>
        <position position="53"/>
    </location>
</feature>
<evidence type="ECO:0000256" key="1">
    <source>
        <dbReference type="ARBA" id="ARBA00022553"/>
    </source>
</evidence>
<protein>
    <submittedName>
        <fullName evidence="4">Histidine kinase</fullName>
    </submittedName>
</protein>
<evidence type="ECO:0000256" key="2">
    <source>
        <dbReference type="PROSITE-ProRule" id="PRU00169"/>
    </source>
</evidence>
<dbReference type="STRING" id="1560345.AWL63_02405"/>
<keyword evidence="4" id="KW-0808">Transferase</keyword>
<dbReference type="Gene3D" id="3.40.50.2300">
    <property type="match status" value="1"/>
</dbReference>
<dbReference type="SUPFAM" id="SSF52172">
    <property type="entry name" value="CheY-like"/>
    <property type="match status" value="1"/>
</dbReference>
<dbReference type="InterPro" id="IPR050595">
    <property type="entry name" value="Bact_response_regulator"/>
</dbReference>
<name>A0A1B3ZG86_9SPHN</name>
<dbReference type="OrthoDB" id="7509750at2"/>
<keyword evidence="1 2" id="KW-0597">Phosphoprotein</keyword>
<proteinExistence type="predicted"/>
<keyword evidence="4" id="KW-0418">Kinase</keyword>
<evidence type="ECO:0000313" key="4">
    <source>
        <dbReference type="EMBL" id="AOH86446.1"/>
    </source>
</evidence>
<dbReference type="SMART" id="SM00448">
    <property type="entry name" value="REC"/>
    <property type="match status" value="1"/>
</dbReference>
<evidence type="ECO:0000313" key="5">
    <source>
        <dbReference type="Proteomes" id="UP000094256"/>
    </source>
</evidence>
<dbReference type="GO" id="GO:0016301">
    <property type="term" value="F:kinase activity"/>
    <property type="evidence" value="ECO:0007669"/>
    <property type="project" value="UniProtKB-KW"/>
</dbReference>
<evidence type="ECO:0000259" key="3">
    <source>
        <dbReference type="PROSITE" id="PS50110"/>
    </source>
</evidence>
<accession>A0A1B3ZG86</accession>
<dbReference type="PANTHER" id="PTHR44591:SF20">
    <property type="entry name" value="PROTEIN PILH"/>
    <property type="match status" value="1"/>
</dbReference>
<dbReference type="GO" id="GO:0000160">
    <property type="term" value="P:phosphorelay signal transduction system"/>
    <property type="evidence" value="ECO:0007669"/>
    <property type="project" value="InterPro"/>
</dbReference>
<dbReference type="PANTHER" id="PTHR44591">
    <property type="entry name" value="STRESS RESPONSE REGULATOR PROTEIN 1"/>
    <property type="match status" value="1"/>
</dbReference>
<feature type="domain" description="Response regulatory" evidence="3">
    <location>
        <begin position="3"/>
        <end position="114"/>
    </location>
</feature>
<dbReference type="Pfam" id="PF00072">
    <property type="entry name" value="Response_reg"/>
    <property type="match status" value="1"/>
</dbReference>
<dbReference type="InterPro" id="IPR011006">
    <property type="entry name" value="CheY-like_superfamily"/>
</dbReference>
<dbReference type="Proteomes" id="UP000094256">
    <property type="component" value="Chromosome"/>
</dbReference>
<dbReference type="KEGG" id="span:AWL63_02405"/>
<dbReference type="AlphaFoldDB" id="A0A1B3ZG86"/>
<organism evidence="4 5">
    <name type="scientific">Sphingomonas panacis</name>
    <dbReference type="NCBI Taxonomy" id="1560345"/>
    <lineage>
        <taxon>Bacteria</taxon>
        <taxon>Pseudomonadati</taxon>
        <taxon>Pseudomonadota</taxon>
        <taxon>Alphaproteobacteria</taxon>
        <taxon>Sphingomonadales</taxon>
        <taxon>Sphingomonadaceae</taxon>
        <taxon>Sphingomonas</taxon>
    </lineage>
</organism>